<evidence type="ECO:0000259" key="5">
    <source>
        <dbReference type="Pfam" id="PF09359"/>
    </source>
</evidence>
<organism evidence="6 7">
    <name type="scientific">Tetraparma gracilis</name>
    <dbReference type="NCBI Taxonomy" id="2962635"/>
    <lineage>
        <taxon>Eukaryota</taxon>
        <taxon>Sar</taxon>
        <taxon>Stramenopiles</taxon>
        <taxon>Ochrophyta</taxon>
        <taxon>Bolidophyceae</taxon>
        <taxon>Parmales</taxon>
        <taxon>Triparmaceae</taxon>
        <taxon>Tetraparma</taxon>
    </lineage>
</organism>
<comment type="subcellular location">
    <subcellularLocation>
        <location evidence="1">Endomembrane system</location>
        <topology evidence="1">Multi-pass membrane protein</topology>
    </subcellularLocation>
</comment>
<evidence type="ECO:0000256" key="3">
    <source>
        <dbReference type="ARBA" id="ARBA00022989"/>
    </source>
</evidence>
<evidence type="ECO:0000256" key="2">
    <source>
        <dbReference type="ARBA" id="ARBA00022692"/>
    </source>
</evidence>
<dbReference type="EMBL" id="BRYB01004527">
    <property type="protein sequence ID" value="GMI32702.1"/>
    <property type="molecule type" value="Genomic_DNA"/>
</dbReference>
<sequence>MSDPPNPPGRRKSFSDRKAVKSEVFERKSLKFWVPTHRVPAVIEIVKKFVPVRRRGVIHSVYLDDAESSMYNARLVRAEGSQLLRYRWYDDDEPRKEVFVEVKTHRNKVSSMKERFVLSPENATKFETGDAGVVENLSENAAALASSAGALLREKGLRRVLRTEYYRTAFEDPSHADYRASLDQNVTLVKE</sequence>
<dbReference type="Pfam" id="PF09359">
    <property type="entry name" value="VTC"/>
    <property type="match status" value="1"/>
</dbReference>
<protein>
    <recommendedName>
        <fullName evidence="5">VTC domain-containing protein</fullName>
    </recommendedName>
</protein>
<dbReference type="PANTHER" id="PTHR46140">
    <property type="entry name" value="VACUOLAR TRANSPORTER CHAPERONE 1-RELATED"/>
    <property type="match status" value="1"/>
</dbReference>
<keyword evidence="7" id="KW-1185">Reference proteome</keyword>
<evidence type="ECO:0000313" key="7">
    <source>
        <dbReference type="Proteomes" id="UP001165060"/>
    </source>
</evidence>
<dbReference type="InterPro" id="IPR051572">
    <property type="entry name" value="VTC_Complex_Subunit"/>
</dbReference>
<dbReference type="PANTHER" id="PTHR46140:SF1">
    <property type="entry name" value="VACUOLAR TRANSPORTER CHAPERONE COMPLEX SUBUNIT 4-RELATED"/>
    <property type="match status" value="1"/>
</dbReference>
<dbReference type="Proteomes" id="UP001165060">
    <property type="component" value="Unassembled WGS sequence"/>
</dbReference>
<gene>
    <name evidence="6" type="ORF">TeGR_g767</name>
</gene>
<keyword evidence="3" id="KW-1133">Transmembrane helix</keyword>
<proteinExistence type="predicted"/>
<evidence type="ECO:0000256" key="1">
    <source>
        <dbReference type="ARBA" id="ARBA00004127"/>
    </source>
</evidence>
<keyword evidence="4" id="KW-0472">Membrane</keyword>
<comment type="caution">
    <text evidence="6">The sequence shown here is derived from an EMBL/GenBank/DDBJ whole genome shotgun (WGS) entry which is preliminary data.</text>
</comment>
<feature type="domain" description="VTC" evidence="5">
    <location>
        <begin position="27"/>
        <end position="191"/>
    </location>
</feature>
<keyword evidence="2" id="KW-0812">Transmembrane</keyword>
<reference evidence="6 7" key="1">
    <citation type="journal article" date="2023" name="Commun. Biol.">
        <title>Genome analysis of Parmales, the sister group of diatoms, reveals the evolutionary specialization of diatoms from phago-mixotrophs to photoautotrophs.</title>
        <authorList>
            <person name="Ban H."/>
            <person name="Sato S."/>
            <person name="Yoshikawa S."/>
            <person name="Yamada K."/>
            <person name="Nakamura Y."/>
            <person name="Ichinomiya M."/>
            <person name="Sato N."/>
            <person name="Blanc-Mathieu R."/>
            <person name="Endo H."/>
            <person name="Kuwata A."/>
            <person name="Ogata H."/>
        </authorList>
    </citation>
    <scope>NUCLEOTIDE SEQUENCE [LARGE SCALE GENOMIC DNA]</scope>
</reference>
<dbReference type="InterPro" id="IPR042267">
    <property type="entry name" value="VTC_sf"/>
</dbReference>
<name>A0ABQ6MUB3_9STRA</name>
<evidence type="ECO:0000256" key="4">
    <source>
        <dbReference type="ARBA" id="ARBA00023136"/>
    </source>
</evidence>
<evidence type="ECO:0000313" key="6">
    <source>
        <dbReference type="EMBL" id="GMI32702.1"/>
    </source>
</evidence>
<accession>A0ABQ6MUB3</accession>
<dbReference type="InterPro" id="IPR018966">
    <property type="entry name" value="VTC_domain"/>
</dbReference>
<dbReference type="Gene3D" id="3.20.100.30">
    <property type="entry name" value="VTC, catalytic tunnel domain"/>
    <property type="match status" value="1"/>
</dbReference>